<dbReference type="EMBL" id="JMKI01000037">
    <property type="protein sequence ID" value="KEJ91813.1"/>
    <property type="molecule type" value="Genomic_DNA"/>
</dbReference>
<evidence type="ECO:0000256" key="4">
    <source>
        <dbReference type="ARBA" id="ARBA00023098"/>
    </source>
</evidence>
<comment type="pathway">
    <text evidence="6">Bacterial outer membrane biogenesis; LPS lipid A biosynthesis.</text>
</comment>
<dbReference type="NCBIfam" id="NF002060">
    <property type="entry name" value="PRK00892.1"/>
    <property type="match status" value="1"/>
</dbReference>
<comment type="function">
    <text evidence="6">Catalyzes the N-acylation of UDP-3-O-acylglucosamine using 3-hydroxyacyl-ACP as the acyl donor. Is involved in the biosynthesis of lipid A, a phosphorylated glycolipid that anchors the lipopolysaccharide to the outer membrane of the cell.</text>
</comment>
<reference evidence="7 8" key="1">
    <citation type="submission" date="2014-04" db="EMBL/GenBank/DDBJ databases">
        <title>Draft Genome Sequence of Synergistes jonesii.</title>
        <authorList>
            <person name="Coil D.A."/>
            <person name="Eisen J.A."/>
            <person name="Holland-Moritz H.E."/>
        </authorList>
    </citation>
    <scope>NUCLEOTIDE SEQUENCE [LARGE SCALE GENOMIC DNA]</scope>
    <source>
        <strain evidence="7 8">78-1</strain>
    </source>
</reference>
<evidence type="ECO:0000256" key="2">
    <source>
        <dbReference type="ARBA" id="ARBA00022556"/>
    </source>
</evidence>
<comment type="catalytic activity">
    <reaction evidence="6">
        <text>a UDP-3-O-[(3R)-3-hydroxyacyl]-alpha-D-glucosamine + a (3R)-hydroxyacyl-[ACP] = a UDP-2-N,3-O-bis[(3R)-3-hydroxyacyl]-alpha-D-glucosamine + holo-[ACP] + H(+)</text>
        <dbReference type="Rhea" id="RHEA:53836"/>
        <dbReference type="Rhea" id="RHEA-COMP:9685"/>
        <dbReference type="Rhea" id="RHEA-COMP:9945"/>
        <dbReference type="ChEBI" id="CHEBI:15378"/>
        <dbReference type="ChEBI" id="CHEBI:64479"/>
        <dbReference type="ChEBI" id="CHEBI:78827"/>
        <dbReference type="ChEBI" id="CHEBI:137740"/>
        <dbReference type="ChEBI" id="CHEBI:137748"/>
        <dbReference type="EC" id="2.3.1.191"/>
    </reaction>
</comment>
<feature type="active site" description="Proton acceptor" evidence="6">
    <location>
        <position position="242"/>
    </location>
</feature>
<dbReference type="Pfam" id="PF00132">
    <property type="entry name" value="Hexapep"/>
    <property type="match status" value="2"/>
</dbReference>
<comment type="subunit">
    <text evidence="6">Homotrimer.</text>
</comment>
<evidence type="ECO:0000256" key="3">
    <source>
        <dbReference type="ARBA" id="ARBA00022679"/>
    </source>
</evidence>
<protein>
    <recommendedName>
        <fullName evidence="6">UDP-3-O-acylglucosamine N-acyltransferase</fullName>
        <ecNumber evidence="6">2.3.1.191</ecNumber>
    </recommendedName>
</protein>
<dbReference type="GO" id="GO:0016020">
    <property type="term" value="C:membrane"/>
    <property type="evidence" value="ECO:0007669"/>
    <property type="project" value="GOC"/>
</dbReference>
<keyword evidence="5 6" id="KW-0012">Acyltransferase</keyword>
<dbReference type="Proteomes" id="UP000027665">
    <property type="component" value="Unassembled WGS sequence"/>
</dbReference>
<sequence length="350" mass="36215">MKKMTAKKISLAEIAKLVGGSVKGDPEIQVSSVLPPEKAEPGSIAPLWEKKYISSVRDGTLLLTKKGWIKEGESGVETDEPRVALIALLAFLGDEPAASSGVSGRAVVAPDAEIAENVSIAAGAVIRSGAKIGENSVIMENAVICEEAEIGAGCVIEPGVVVYRRSKIGKGCVLHSNAVIGCEGFGFVPDPKAGMVKIPQIGTVRLDDGVEVGACTSIDRATFGETHVGAMTKIDSQVKIGHNCEIGAYTIIVAQSGIAGSTKIGKGVIMAAQSGASNHSTIGDGCTVGGRGGVVCDVPAGSTVSGFPAQNHKLELRQQAAVRRLPELSRQLRELAKKIEKIENEKDADA</sequence>
<name>A0A073IN77_9BACT</name>
<dbReference type="Gene3D" id="3.40.1390.10">
    <property type="entry name" value="MurE/MurF, N-terminal domain"/>
    <property type="match status" value="1"/>
</dbReference>
<dbReference type="SUPFAM" id="SSF51161">
    <property type="entry name" value="Trimeric LpxA-like enzymes"/>
    <property type="match status" value="1"/>
</dbReference>
<keyword evidence="6" id="KW-0677">Repeat</keyword>
<dbReference type="GO" id="GO:0016410">
    <property type="term" value="F:N-acyltransferase activity"/>
    <property type="evidence" value="ECO:0007669"/>
    <property type="project" value="InterPro"/>
</dbReference>
<evidence type="ECO:0000313" key="8">
    <source>
        <dbReference type="Proteomes" id="UP000027665"/>
    </source>
</evidence>
<dbReference type="GO" id="GO:0009245">
    <property type="term" value="P:lipid A biosynthetic process"/>
    <property type="evidence" value="ECO:0007669"/>
    <property type="project" value="UniProtKB-UniRule"/>
</dbReference>
<dbReference type="InterPro" id="IPR007691">
    <property type="entry name" value="LpxD"/>
</dbReference>
<dbReference type="eggNOG" id="COG1044">
    <property type="taxonomic scope" value="Bacteria"/>
</dbReference>
<proteinExistence type="inferred from homology"/>
<organism evidence="7 8">
    <name type="scientific">Synergistes jonesii</name>
    <dbReference type="NCBI Taxonomy" id="2754"/>
    <lineage>
        <taxon>Bacteria</taxon>
        <taxon>Thermotogati</taxon>
        <taxon>Synergistota</taxon>
        <taxon>Synergistia</taxon>
        <taxon>Synergistales</taxon>
        <taxon>Synergistaceae</taxon>
        <taxon>Synergistes</taxon>
    </lineage>
</organism>
<comment type="caution">
    <text evidence="7">The sequence shown here is derived from an EMBL/GenBank/DDBJ whole genome shotgun (WGS) entry which is preliminary data.</text>
</comment>
<dbReference type="EC" id="2.3.1.191" evidence="6"/>
<dbReference type="PANTHER" id="PTHR43378">
    <property type="entry name" value="UDP-3-O-ACYLGLUCOSAMINE N-ACYLTRANSFERASE"/>
    <property type="match status" value="1"/>
</dbReference>
<keyword evidence="1 6" id="KW-0444">Lipid biosynthesis</keyword>
<dbReference type="RefSeq" id="WP_081839531.1">
    <property type="nucleotide sequence ID" value="NZ_JQEK01000050.1"/>
</dbReference>
<evidence type="ECO:0000256" key="1">
    <source>
        <dbReference type="ARBA" id="ARBA00022516"/>
    </source>
</evidence>
<keyword evidence="4 6" id="KW-0443">Lipid metabolism</keyword>
<keyword evidence="2 6" id="KW-0441">Lipid A biosynthesis</keyword>
<dbReference type="InterPro" id="IPR011004">
    <property type="entry name" value="Trimer_LpxA-like_sf"/>
</dbReference>
<evidence type="ECO:0000256" key="6">
    <source>
        <dbReference type="HAMAP-Rule" id="MF_00523"/>
    </source>
</evidence>
<dbReference type="HAMAP" id="MF_00523">
    <property type="entry name" value="LpxD"/>
    <property type="match status" value="1"/>
</dbReference>
<dbReference type="Gene3D" id="2.160.10.10">
    <property type="entry name" value="Hexapeptide repeat proteins"/>
    <property type="match status" value="1"/>
</dbReference>
<dbReference type="InterPro" id="IPR001451">
    <property type="entry name" value="Hexapep"/>
</dbReference>
<dbReference type="STRING" id="2754.EH55_07530"/>
<gene>
    <name evidence="6" type="primary">lpxD</name>
    <name evidence="7" type="ORF">EH55_07530</name>
</gene>
<dbReference type="GO" id="GO:0103118">
    <property type="term" value="F:UDP-3-O-[(3R)-3-hydroxyacyl]-glucosamine N-acyltransferase activity"/>
    <property type="evidence" value="ECO:0007669"/>
    <property type="project" value="UniProtKB-EC"/>
</dbReference>
<dbReference type="PANTHER" id="PTHR43378:SF2">
    <property type="entry name" value="UDP-3-O-ACYLGLUCOSAMINE N-ACYLTRANSFERASE 1, MITOCHONDRIAL-RELATED"/>
    <property type="match status" value="1"/>
</dbReference>
<evidence type="ECO:0000313" key="7">
    <source>
        <dbReference type="EMBL" id="KEJ91813.1"/>
    </source>
</evidence>
<dbReference type="UniPathway" id="UPA00973"/>
<keyword evidence="3 6" id="KW-0808">Transferase</keyword>
<comment type="similarity">
    <text evidence="6">Belongs to the transferase hexapeptide repeat family. LpxD subfamily.</text>
</comment>
<dbReference type="CDD" id="cd03352">
    <property type="entry name" value="LbH_LpxD"/>
    <property type="match status" value="1"/>
</dbReference>
<keyword evidence="8" id="KW-1185">Reference proteome</keyword>
<accession>A0A073IN77</accession>
<dbReference type="NCBIfam" id="TIGR01853">
    <property type="entry name" value="lipid_A_lpxD"/>
    <property type="match status" value="1"/>
</dbReference>
<evidence type="ECO:0000256" key="5">
    <source>
        <dbReference type="ARBA" id="ARBA00023315"/>
    </source>
</evidence>
<dbReference type="AlphaFoldDB" id="A0A073IN77"/>